<keyword evidence="2" id="KW-0808">Transferase</keyword>
<organism evidence="2 3">
    <name type="scientific">Algoriphagus iocasae</name>
    <dbReference type="NCBI Taxonomy" id="1836499"/>
    <lineage>
        <taxon>Bacteria</taxon>
        <taxon>Pseudomonadati</taxon>
        <taxon>Bacteroidota</taxon>
        <taxon>Cytophagia</taxon>
        <taxon>Cytophagales</taxon>
        <taxon>Cyclobacteriaceae</taxon>
        <taxon>Algoriphagus</taxon>
    </lineage>
</organism>
<dbReference type="Proteomes" id="UP000588604">
    <property type="component" value="Unassembled WGS sequence"/>
</dbReference>
<protein>
    <submittedName>
        <fullName evidence="2">GT2 family glycosyltransferase</fullName>
    </submittedName>
</protein>
<dbReference type="PANTHER" id="PTHR43179">
    <property type="entry name" value="RHAMNOSYLTRANSFERASE WBBL"/>
    <property type="match status" value="1"/>
</dbReference>
<dbReference type="InterPro" id="IPR001173">
    <property type="entry name" value="Glyco_trans_2-like"/>
</dbReference>
<accession>A0A841MNR2</accession>
<sequence length="328" mass="38450">MNKTISVVLPNYNGKNLLEEYLPFTFQSLVQSNALFEVIVVDDCSSDDSVAFLKKFYPEIKIIQNEKNRGFSFSCNRGIYESRYDLVLLLNSDIKLSRDYLEVLLPYFEDQSTFGVMGKMLDPSGKSIEIAAKIPRFNGFKLKTDKQAFPKDPSFGKVVTSFLSGGNCLLDRKKLVELKGFDEIYSPFYMEDLDLSIRAWKLGWKCYYEHQAVSFHLGSATTRTFFGKREIKEIYFRNRMFFHAIHLDRKDLKIWKFKLLFLEVLPKLLLGQFWILNSFTALQRKQYRIDHSRRKIRQLMMKYKGRKSIAQITSEINTFNAGKQLIRL</sequence>
<name>A0A841MNR2_9BACT</name>
<dbReference type="SUPFAM" id="SSF53448">
    <property type="entry name" value="Nucleotide-diphospho-sugar transferases"/>
    <property type="match status" value="1"/>
</dbReference>
<dbReference type="AlphaFoldDB" id="A0A841MNR2"/>
<evidence type="ECO:0000313" key="3">
    <source>
        <dbReference type="Proteomes" id="UP000588604"/>
    </source>
</evidence>
<dbReference type="PANTHER" id="PTHR43179:SF7">
    <property type="entry name" value="RHAMNOSYLTRANSFERASE WBBL"/>
    <property type="match status" value="1"/>
</dbReference>
<dbReference type="GO" id="GO:0016740">
    <property type="term" value="F:transferase activity"/>
    <property type="evidence" value="ECO:0007669"/>
    <property type="project" value="UniProtKB-KW"/>
</dbReference>
<keyword evidence="3" id="KW-1185">Reference proteome</keyword>
<dbReference type="Pfam" id="PF00535">
    <property type="entry name" value="Glycos_transf_2"/>
    <property type="match status" value="1"/>
</dbReference>
<dbReference type="EMBL" id="JACIJO010000001">
    <property type="protein sequence ID" value="MBB6325856.1"/>
    <property type="molecule type" value="Genomic_DNA"/>
</dbReference>
<evidence type="ECO:0000259" key="1">
    <source>
        <dbReference type="Pfam" id="PF00535"/>
    </source>
</evidence>
<dbReference type="CDD" id="cd04186">
    <property type="entry name" value="GT_2_like_c"/>
    <property type="match status" value="1"/>
</dbReference>
<comment type="caution">
    <text evidence="2">The sequence shown here is derived from an EMBL/GenBank/DDBJ whole genome shotgun (WGS) entry which is preliminary data.</text>
</comment>
<dbReference type="InterPro" id="IPR029044">
    <property type="entry name" value="Nucleotide-diphossugar_trans"/>
</dbReference>
<reference evidence="2 3" key="1">
    <citation type="submission" date="2020-08" db="EMBL/GenBank/DDBJ databases">
        <title>Genomic Encyclopedia of Type Strains, Phase IV (KMG-IV): sequencing the most valuable type-strain genomes for metagenomic binning, comparative biology and taxonomic classification.</title>
        <authorList>
            <person name="Goeker M."/>
        </authorList>
    </citation>
    <scope>NUCLEOTIDE SEQUENCE [LARGE SCALE GENOMIC DNA]</scope>
    <source>
        <strain evidence="2 3">DSM 102044</strain>
    </source>
</reference>
<dbReference type="Gene3D" id="3.90.550.10">
    <property type="entry name" value="Spore Coat Polysaccharide Biosynthesis Protein SpsA, Chain A"/>
    <property type="match status" value="1"/>
</dbReference>
<feature type="domain" description="Glycosyltransferase 2-like" evidence="1">
    <location>
        <begin position="6"/>
        <end position="175"/>
    </location>
</feature>
<gene>
    <name evidence="2" type="ORF">FHS59_001471</name>
</gene>
<proteinExistence type="predicted"/>
<dbReference type="RefSeq" id="WP_221444452.1">
    <property type="nucleotide sequence ID" value="NZ_JACIJO010000001.1"/>
</dbReference>
<evidence type="ECO:0000313" key="2">
    <source>
        <dbReference type="EMBL" id="MBB6325856.1"/>
    </source>
</evidence>